<feature type="transmembrane region" description="Helical" evidence="1">
    <location>
        <begin position="7"/>
        <end position="28"/>
    </location>
</feature>
<name>X1C1A4_9ZZZZ</name>
<gene>
    <name evidence="2" type="ORF">S01H4_32295</name>
</gene>
<evidence type="ECO:0000256" key="1">
    <source>
        <dbReference type="SAM" id="Phobius"/>
    </source>
</evidence>
<proteinExistence type="predicted"/>
<feature type="transmembrane region" description="Helical" evidence="1">
    <location>
        <begin position="34"/>
        <end position="54"/>
    </location>
</feature>
<reference evidence="2" key="1">
    <citation type="journal article" date="2014" name="Front. Microbiol.">
        <title>High frequency of phylogenetically diverse reductive dehalogenase-homologous genes in deep subseafloor sedimentary metagenomes.</title>
        <authorList>
            <person name="Kawai M."/>
            <person name="Futagami T."/>
            <person name="Toyoda A."/>
            <person name="Takaki Y."/>
            <person name="Nishi S."/>
            <person name="Hori S."/>
            <person name="Arai W."/>
            <person name="Tsubouchi T."/>
            <person name="Morono Y."/>
            <person name="Uchiyama I."/>
            <person name="Ito T."/>
            <person name="Fujiyama A."/>
            <person name="Inagaki F."/>
            <person name="Takami H."/>
        </authorList>
    </citation>
    <scope>NUCLEOTIDE SEQUENCE</scope>
    <source>
        <strain evidence="2">Expedition CK06-06</strain>
    </source>
</reference>
<keyword evidence="1" id="KW-0812">Transmembrane</keyword>
<keyword evidence="1" id="KW-1133">Transmembrane helix</keyword>
<organism evidence="2">
    <name type="scientific">marine sediment metagenome</name>
    <dbReference type="NCBI Taxonomy" id="412755"/>
    <lineage>
        <taxon>unclassified sequences</taxon>
        <taxon>metagenomes</taxon>
        <taxon>ecological metagenomes</taxon>
    </lineage>
</organism>
<evidence type="ECO:0000313" key="2">
    <source>
        <dbReference type="EMBL" id="GAG87122.1"/>
    </source>
</evidence>
<protein>
    <submittedName>
        <fullName evidence="2">Uncharacterized protein</fullName>
    </submittedName>
</protein>
<keyword evidence="1" id="KW-0472">Membrane</keyword>
<dbReference type="AlphaFoldDB" id="X1C1A4"/>
<comment type="caution">
    <text evidence="2">The sequence shown here is derived from an EMBL/GenBank/DDBJ whole genome shotgun (WGS) entry which is preliminary data.</text>
</comment>
<sequence length="64" mass="7398">MDRLYFYGLIYGIGLFALISSIVLSFIYFVIGRYLDIVGCLMAFILSLFLLFKFTEGKAKRDLK</sequence>
<dbReference type="EMBL" id="BART01016862">
    <property type="protein sequence ID" value="GAG87122.1"/>
    <property type="molecule type" value="Genomic_DNA"/>
</dbReference>
<accession>X1C1A4</accession>